<organism evidence="3 4">
    <name type="scientific">Flagellimonas meridianipacifica</name>
    <dbReference type="NCBI Taxonomy" id="1080225"/>
    <lineage>
        <taxon>Bacteria</taxon>
        <taxon>Pseudomonadati</taxon>
        <taxon>Bacteroidota</taxon>
        <taxon>Flavobacteriia</taxon>
        <taxon>Flavobacteriales</taxon>
        <taxon>Flavobacteriaceae</taxon>
        <taxon>Flagellimonas</taxon>
    </lineage>
</organism>
<keyword evidence="2" id="KW-0732">Signal</keyword>
<feature type="signal peptide" evidence="2">
    <location>
        <begin position="1"/>
        <end position="18"/>
    </location>
</feature>
<evidence type="ECO:0008006" key="5">
    <source>
        <dbReference type="Google" id="ProtNLM"/>
    </source>
</evidence>
<feature type="transmembrane region" description="Helical" evidence="1">
    <location>
        <begin position="261"/>
        <end position="281"/>
    </location>
</feature>
<feature type="chain" id="PRO_5015573557" description="Polymer-forming protein" evidence="2">
    <location>
        <begin position="19"/>
        <end position="375"/>
    </location>
</feature>
<dbReference type="AlphaFoldDB" id="A0A2T0MI64"/>
<keyword evidence="1" id="KW-0812">Transmembrane</keyword>
<feature type="transmembrane region" description="Helical" evidence="1">
    <location>
        <begin position="322"/>
        <end position="339"/>
    </location>
</feature>
<dbReference type="RefSeq" id="WP_146129840.1">
    <property type="nucleotide sequence ID" value="NZ_PVYX01000001.1"/>
</dbReference>
<feature type="transmembrane region" description="Helical" evidence="1">
    <location>
        <begin position="287"/>
        <end position="310"/>
    </location>
</feature>
<sequence length="375" mass="41176">MKTITLLLTVLCTMFSFGQTEKTGDILINTTQTDDTYWAGENIKVNSVVQGDLVVAGGNLVINDSINGDLIAAGGELYVNGYIADDARLAVGRVTINSEIEDDLIVFGGEVILTENAKVNGNLKCFGGNVEINGEVNGKAEIKGTDISINGIFNETSKIMGEDFTLGPNAKFHSKVEYWNSDGEIDFKEALVNTEATFNETLGDENSELSATTFGTKSPSLWVFYILSAFLVILILHSLFRNTFSEAVEGLEKNWFKSFGIGLIYLFGIPLLIILAFLIVIGIPIGLFATGIFLFSLLFGHLIAALLLVYYYKHKKTRKWNFWGITFLALCVAIILRLFTMLPYVGILISVVILSITYGALTLKVINFKIVPVKK</sequence>
<protein>
    <recommendedName>
        <fullName evidence="5">Polymer-forming protein</fullName>
    </recommendedName>
</protein>
<evidence type="ECO:0000256" key="1">
    <source>
        <dbReference type="SAM" id="Phobius"/>
    </source>
</evidence>
<evidence type="ECO:0000256" key="2">
    <source>
        <dbReference type="SAM" id="SignalP"/>
    </source>
</evidence>
<gene>
    <name evidence="3" type="ORF">CLV81_1256</name>
</gene>
<feature type="transmembrane region" description="Helical" evidence="1">
    <location>
        <begin position="345"/>
        <end position="366"/>
    </location>
</feature>
<proteinExistence type="predicted"/>
<reference evidence="3 4" key="1">
    <citation type="submission" date="2018-03" db="EMBL/GenBank/DDBJ databases">
        <title>Genomic Encyclopedia of Archaeal and Bacterial Type Strains, Phase II (KMG-II): from individual species to whole genera.</title>
        <authorList>
            <person name="Goeker M."/>
        </authorList>
    </citation>
    <scope>NUCLEOTIDE SEQUENCE [LARGE SCALE GENOMIC DNA]</scope>
    <source>
        <strain evidence="3 4">DSM 25027</strain>
    </source>
</reference>
<dbReference type="OrthoDB" id="1172790at2"/>
<keyword evidence="1" id="KW-1133">Transmembrane helix</keyword>
<evidence type="ECO:0000313" key="3">
    <source>
        <dbReference type="EMBL" id="PRX57253.1"/>
    </source>
</evidence>
<feature type="transmembrane region" description="Helical" evidence="1">
    <location>
        <begin position="222"/>
        <end position="240"/>
    </location>
</feature>
<comment type="caution">
    <text evidence="3">The sequence shown here is derived from an EMBL/GenBank/DDBJ whole genome shotgun (WGS) entry which is preliminary data.</text>
</comment>
<evidence type="ECO:0000313" key="4">
    <source>
        <dbReference type="Proteomes" id="UP000237640"/>
    </source>
</evidence>
<accession>A0A2T0MI64</accession>
<dbReference type="EMBL" id="PVYX01000001">
    <property type="protein sequence ID" value="PRX57253.1"/>
    <property type="molecule type" value="Genomic_DNA"/>
</dbReference>
<keyword evidence="4" id="KW-1185">Reference proteome</keyword>
<keyword evidence="1" id="KW-0472">Membrane</keyword>
<dbReference type="Proteomes" id="UP000237640">
    <property type="component" value="Unassembled WGS sequence"/>
</dbReference>
<name>A0A2T0MI64_9FLAO</name>